<feature type="repeat" description="ANK" evidence="3">
    <location>
        <begin position="556"/>
        <end position="589"/>
    </location>
</feature>
<dbReference type="SMART" id="SM00248">
    <property type="entry name" value="ANK"/>
    <property type="match status" value="16"/>
</dbReference>
<feature type="repeat" description="ANK" evidence="3">
    <location>
        <begin position="238"/>
        <end position="271"/>
    </location>
</feature>
<reference evidence="4 5" key="1">
    <citation type="submission" date="2020-02" db="EMBL/GenBank/DDBJ databases">
        <authorList>
            <person name="Ferguson B K."/>
        </authorList>
    </citation>
    <scope>NUCLEOTIDE SEQUENCE [LARGE SCALE GENOMIC DNA]</scope>
</reference>
<accession>A0A6H5IEE8</accession>
<feature type="repeat" description="ANK" evidence="3">
    <location>
        <begin position="480"/>
        <end position="512"/>
    </location>
</feature>
<dbReference type="SUPFAM" id="SSF48403">
    <property type="entry name" value="Ankyrin repeat"/>
    <property type="match status" value="3"/>
</dbReference>
<evidence type="ECO:0000313" key="5">
    <source>
        <dbReference type="Proteomes" id="UP000479190"/>
    </source>
</evidence>
<feature type="repeat" description="ANK" evidence="3">
    <location>
        <begin position="707"/>
        <end position="735"/>
    </location>
</feature>
<feature type="repeat" description="ANK" evidence="3">
    <location>
        <begin position="312"/>
        <end position="347"/>
    </location>
</feature>
<keyword evidence="5" id="KW-1185">Reference proteome</keyword>
<organism evidence="4 5">
    <name type="scientific">Trichogramma brassicae</name>
    <dbReference type="NCBI Taxonomy" id="86971"/>
    <lineage>
        <taxon>Eukaryota</taxon>
        <taxon>Metazoa</taxon>
        <taxon>Ecdysozoa</taxon>
        <taxon>Arthropoda</taxon>
        <taxon>Hexapoda</taxon>
        <taxon>Insecta</taxon>
        <taxon>Pterygota</taxon>
        <taxon>Neoptera</taxon>
        <taxon>Endopterygota</taxon>
        <taxon>Hymenoptera</taxon>
        <taxon>Apocrita</taxon>
        <taxon>Proctotrupomorpha</taxon>
        <taxon>Chalcidoidea</taxon>
        <taxon>Trichogrammatidae</taxon>
        <taxon>Trichogramma</taxon>
    </lineage>
</organism>
<name>A0A6H5IEE8_9HYME</name>
<dbReference type="PROSITE" id="PS50297">
    <property type="entry name" value="ANK_REP_REGION"/>
    <property type="match status" value="8"/>
</dbReference>
<protein>
    <submittedName>
        <fullName evidence="4">Uncharacterized protein</fullName>
    </submittedName>
</protein>
<dbReference type="PROSITE" id="PS50088">
    <property type="entry name" value="ANK_REPEAT"/>
    <property type="match status" value="8"/>
</dbReference>
<dbReference type="Proteomes" id="UP000479190">
    <property type="component" value="Unassembled WGS sequence"/>
</dbReference>
<feature type="repeat" description="ANK" evidence="3">
    <location>
        <begin position="164"/>
        <end position="196"/>
    </location>
</feature>
<evidence type="ECO:0000256" key="2">
    <source>
        <dbReference type="ARBA" id="ARBA00023043"/>
    </source>
</evidence>
<feature type="repeat" description="ANK" evidence="3">
    <location>
        <begin position="359"/>
        <end position="392"/>
    </location>
</feature>
<sequence length="929" mass="105951">MSSDDEYVDQRKLKELKCLRKYFNLNIEYICQLHFLIKDWTVGLPDLKHVFQKKEIDRLLIESDSFIEFVARTGYKDEPDVDEDGSPVLRRTTAVHHACRDYSRSRLPHVLRTLFQIYSRFDANYIDEYGVTHFQVVCQYNFSVDIVEKFLEAGQDPNSLVQETGDSLLHMALKLGQRRVVEMLLRHGADTNLRNGDGWTSLHLICKKYRDDDDFVETFFKISKEVNRPPQIDAVDNLGWTPLQYALADGCKKRVIQILLEEGADPNSVNDGLTPLHIICKRVEDNESIAMTFLQTNEKRHQIVLVNAQDKLGNTPLHLLMQFARSDIKKTAEILLTHGANPNLINDEGLTPLHVICNLSQTPLRYALPNDCTKQIVQVLLKNGADPNLANDNGSTSLHMLCDKTYDDTLANFEILTIGHQEVLESVLKGGAQPNLANAEGLTPLHIICKRKRNDNLAETFFKVNEEINQLVQIDARDNLGNTALHLALRYDNDKVAEFLLRKGADPNLANEERMTPLHIIGQRCWNYRNDIFLDTFFRITKKSNQQLQVNAVDSIGRTPLHNALADGRNKQIVRFLLREGADLNSSDAEGFTPLHIICQKEDDDGFMKLFFNFIDSQEKTVQVDTQDELGNTPLHLTLQFARSDVKKRVTEILLRRGANPNLANKKGLTLLHIVCQGYNDIDLVTTLFDLSKDEYKPVLVDARDNLGRTPLQFAVASLSPDVVNVLLDHGADLSSFVFPAPSYFAEGLVPGLSERPYDFKLRLASGVLAIVKRLEDGGYELDRNDAVTIMKFFAKCELVEKSKDLKRRWYNNKKFAQKAKKIMLDSNRSLYDLIQLPSEEAAKQLTYTNLYKFAHSSDLYKLPKSHREACAMRLWATVSRRFLLEWVPDAFMELIHKRLPLECCDMIIETLANEDLYHICLAATNQSS</sequence>
<proteinExistence type="predicted"/>
<feature type="repeat" description="ANK" evidence="3">
    <location>
        <begin position="630"/>
        <end position="666"/>
    </location>
</feature>
<dbReference type="OrthoDB" id="8193571at2759"/>
<evidence type="ECO:0000313" key="4">
    <source>
        <dbReference type="EMBL" id="CAB0035308.1"/>
    </source>
</evidence>
<keyword evidence="1" id="KW-0677">Repeat</keyword>
<dbReference type="PRINTS" id="PR01415">
    <property type="entry name" value="ANKYRIN"/>
</dbReference>
<dbReference type="PANTHER" id="PTHR24198:SF165">
    <property type="entry name" value="ANKYRIN REPEAT-CONTAINING PROTEIN-RELATED"/>
    <property type="match status" value="1"/>
</dbReference>
<dbReference type="InterPro" id="IPR036770">
    <property type="entry name" value="Ankyrin_rpt-contain_sf"/>
</dbReference>
<dbReference type="Gene3D" id="1.25.40.20">
    <property type="entry name" value="Ankyrin repeat-containing domain"/>
    <property type="match status" value="6"/>
</dbReference>
<dbReference type="InterPro" id="IPR002110">
    <property type="entry name" value="Ankyrin_rpt"/>
</dbReference>
<dbReference type="Pfam" id="PF12796">
    <property type="entry name" value="Ank_2"/>
    <property type="match status" value="4"/>
</dbReference>
<dbReference type="AlphaFoldDB" id="A0A6H5IEE8"/>
<gene>
    <name evidence="4" type="ORF">TBRA_LOCUS7206</name>
</gene>
<dbReference type="EMBL" id="CADCXV010000778">
    <property type="protein sequence ID" value="CAB0035308.1"/>
    <property type="molecule type" value="Genomic_DNA"/>
</dbReference>
<dbReference type="PANTHER" id="PTHR24198">
    <property type="entry name" value="ANKYRIN REPEAT AND PROTEIN KINASE DOMAIN-CONTAINING PROTEIN"/>
    <property type="match status" value="1"/>
</dbReference>
<dbReference type="Pfam" id="PF00023">
    <property type="entry name" value="Ank"/>
    <property type="match status" value="2"/>
</dbReference>
<keyword evidence="2 3" id="KW-0040">ANK repeat</keyword>
<evidence type="ECO:0000256" key="1">
    <source>
        <dbReference type="ARBA" id="ARBA00022737"/>
    </source>
</evidence>
<evidence type="ECO:0000256" key="3">
    <source>
        <dbReference type="PROSITE-ProRule" id="PRU00023"/>
    </source>
</evidence>